<gene>
    <name evidence="1" type="ORF">PV07_10716</name>
</gene>
<dbReference type="Proteomes" id="UP000054466">
    <property type="component" value="Unassembled WGS sequence"/>
</dbReference>
<name>A0A0D2C188_9EURO</name>
<evidence type="ECO:0008006" key="3">
    <source>
        <dbReference type="Google" id="ProtNLM"/>
    </source>
</evidence>
<dbReference type="GeneID" id="27349910"/>
<dbReference type="InterPro" id="IPR021047">
    <property type="entry name" value="Mannosyltransferase_CMT1"/>
</dbReference>
<dbReference type="RefSeq" id="XP_016245259.1">
    <property type="nucleotide sequence ID" value="XM_016398068.1"/>
</dbReference>
<accession>A0A0D2C188</accession>
<evidence type="ECO:0000313" key="1">
    <source>
        <dbReference type="EMBL" id="KIW25043.1"/>
    </source>
</evidence>
<organism evidence="1 2">
    <name type="scientific">Cladophialophora immunda</name>
    <dbReference type="NCBI Taxonomy" id="569365"/>
    <lineage>
        <taxon>Eukaryota</taxon>
        <taxon>Fungi</taxon>
        <taxon>Dikarya</taxon>
        <taxon>Ascomycota</taxon>
        <taxon>Pezizomycotina</taxon>
        <taxon>Eurotiomycetes</taxon>
        <taxon>Chaetothyriomycetidae</taxon>
        <taxon>Chaetothyriales</taxon>
        <taxon>Herpotrichiellaceae</taxon>
        <taxon>Cladophialophora</taxon>
    </lineage>
</organism>
<dbReference type="HOGENOM" id="CLU_040564_1_0_1"/>
<protein>
    <recommendedName>
        <fullName evidence="3">Polysaccharide export protein</fullName>
    </recommendedName>
</protein>
<dbReference type="PANTHER" id="PTHR34144">
    <property type="entry name" value="CHROMOSOME 8, WHOLE GENOME SHOTGUN SEQUENCE"/>
    <property type="match status" value="1"/>
</dbReference>
<dbReference type="EMBL" id="KN847045">
    <property type="protein sequence ID" value="KIW25043.1"/>
    <property type="molecule type" value="Genomic_DNA"/>
</dbReference>
<evidence type="ECO:0000313" key="2">
    <source>
        <dbReference type="Proteomes" id="UP000054466"/>
    </source>
</evidence>
<dbReference type="PANTHER" id="PTHR34144:SF7">
    <property type="entry name" value="EXPORT PROTEIN (CAP59), PUTATIVE (AFU_ORTHOLOGUE AFUA_7G05020)-RELATED"/>
    <property type="match status" value="1"/>
</dbReference>
<reference evidence="1 2" key="1">
    <citation type="submission" date="2015-01" db="EMBL/GenBank/DDBJ databases">
        <title>The Genome Sequence of Cladophialophora immunda CBS83496.</title>
        <authorList>
            <consortium name="The Broad Institute Genomics Platform"/>
            <person name="Cuomo C."/>
            <person name="de Hoog S."/>
            <person name="Gorbushina A."/>
            <person name="Stielow B."/>
            <person name="Teixiera M."/>
            <person name="Abouelleil A."/>
            <person name="Chapman S.B."/>
            <person name="Priest M."/>
            <person name="Young S.K."/>
            <person name="Wortman J."/>
            <person name="Nusbaum C."/>
            <person name="Birren B."/>
        </authorList>
    </citation>
    <scope>NUCLEOTIDE SEQUENCE [LARGE SCALE GENOMIC DNA]</scope>
    <source>
        <strain evidence="1 2">CBS 83496</strain>
    </source>
</reference>
<dbReference type="VEuPathDB" id="FungiDB:PV07_10716"/>
<dbReference type="STRING" id="569365.A0A0D2C188"/>
<dbReference type="AlphaFoldDB" id="A0A0D2C188"/>
<dbReference type="OrthoDB" id="262547at2759"/>
<sequence>MPPRQLRKLTVRTALLSAILITTFFDVVGHHRWIINQAARKPRSDVGAQRIFIASTHWNNEAILRDHWNAAVLALCRHFGTENVYISIYESGSWDDSKGALRELNHSLQELGVNRTIVLDPTTHQDAISQTPGSTGWVDTPRNARELRRIPYLSYLRNLSLSPLERLRASGVLFDKVLFLNDVVFTVADVVTLLNTNSGDYAAACSLDFSKPPSYYDTFALRDAEGHGTVMQTWPYFRSARSRGALKRNQPVPVKSCWNGMVFMDATPFYNINATSLGRLRFRGIDDSLAQAHLEASECCLIHMDNPLSRTSGVWLNPDVLVGYNKLAYDTVHSREHRMSLLGYLRASWENRIRRWLTTDWFKKMAVYLRLRQWEKEDSAHLESGVDCLINEMQVLISNGWKHL</sequence>
<dbReference type="Pfam" id="PF11735">
    <property type="entry name" value="CAP59_mtransfer"/>
    <property type="match status" value="1"/>
</dbReference>
<keyword evidence="2" id="KW-1185">Reference proteome</keyword>
<proteinExistence type="predicted"/>